<dbReference type="RefSeq" id="WP_060755389.1">
    <property type="nucleotide sequence ID" value="NZ_JBKQAR010000008.1"/>
</dbReference>
<organism evidence="1 2">
    <name type="scientific">Pseudomonas palleroniana</name>
    <dbReference type="NCBI Taxonomy" id="191390"/>
    <lineage>
        <taxon>Bacteria</taxon>
        <taxon>Pseudomonadati</taxon>
        <taxon>Pseudomonadota</taxon>
        <taxon>Gammaproteobacteria</taxon>
        <taxon>Pseudomonadales</taxon>
        <taxon>Pseudomonadaceae</taxon>
        <taxon>Pseudomonas</taxon>
    </lineage>
</organism>
<dbReference type="AlphaFoldDB" id="A0A0X7K215"/>
<dbReference type="EMBL" id="LRMR01000023">
    <property type="protein sequence ID" value="KWU49684.1"/>
    <property type="molecule type" value="Genomic_DNA"/>
</dbReference>
<proteinExistence type="predicted"/>
<dbReference type="OrthoDB" id="9813719at2"/>
<evidence type="ECO:0000313" key="1">
    <source>
        <dbReference type="EMBL" id="KWU49684.1"/>
    </source>
</evidence>
<evidence type="ECO:0000313" key="2">
    <source>
        <dbReference type="Proteomes" id="UP000067111"/>
    </source>
</evidence>
<accession>A0A0X7K215</accession>
<comment type="caution">
    <text evidence="1">The sequence shown here is derived from an EMBL/GenBank/DDBJ whole genome shotgun (WGS) entry which is preliminary data.</text>
</comment>
<protein>
    <submittedName>
        <fullName evidence="1">Uncharacterized protein</fullName>
    </submittedName>
</protein>
<gene>
    <name evidence="1" type="ORF">AWV77_17225</name>
</gene>
<reference evidence="2" key="1">
    <citation type="submission" date="2016-01" db="EMBL/GenBank/DDBJ databases">
        <authorList>
            <person name="Gamez R.M."/>
            <person name="Rodriguez F."/>
            <person name="Bernal J.F."/>
            <person name="Agarwala R."/>
            <person name="Landsman D."/>
            <person name="Marino-Ramirez L."/>
        </authorList>
    </citation>
    <scope>NUCLEOTIDE SEQUENCE [LARGE SCALE GENOMIC DNA]</scope>
    <source>
        <strain evidence="2">Ps006</strain>
    </source>
</reference>
<name>A0A0X7K215_9PSED</name>
<sequence>MSSRQSITSLLTMWHLGNVKAELFTNMYLASVGYGSFKNRSPLGGPDGGRDLENESDRHFVACYFPTMEQKSFSSIRKKYNSDFDKALAKGAKHFTFVTGQILQAKQKKTLESYSSGIKSKVISGDDIAAHVCKPENSHLREELGIFTDQQFSNDKNFCKNLYKEIDFRALVEAANSCIPPISFSGYFVQFFDDLARFQETAEPSLLSDTLKGFYYSWLEAIIVIDEEIFDSYDYFYATPTQTFNLHRLGDRVKGLPTSEFEKISNVKKAGFKNFTDATLALIHHIRDEHRLMIQR</sequence>
<dbReference type="Proteomes" id="UP000067111">
    <property type="component" value="Unassembled WGS sequence"/>
</dbReference>